<dbReference type="InterPro" id="IPR003594">
    <property type="entry name" value="HATPase_dom"/>
</dbReference>
<evidence type="ECO:0000256" key="5">
    <source>
        <dbReference type="ARBA" id="ARBA00022777"/>
    </source>
</evidence>
<gene>
    <name evidence="8" type="ORF">EAX61_08990</name>
</gene>
<evidence type="ECO:0000313" key="8">
    <source>
        <dbReference type="EMBL" id="RMB59183.1"/>
    </source>
</evidence>
<dbReference type="SMART" id="SM00388">
    <property type="entry name" value="HisKA"/>
    <property type="match status" value="1"/>
</dbReference>
<dbReference type="GO" id="GO:0000155">
    <property type="term" value="F:phosphorelay sensor kinase activity"/>
    <property type="evidence" value="ECO:0007669"/>
    <property type="project" value="InterPro"/>
</dbReference>
<dbReference type="EMBL" id="REFV01000007">
    <property type="protein sequence ID" value="RMB59183.1"/>
    <property type="molecule type" value="Genomic_DNA"/>
</dbReference>
<dbReference type="CDD" id="cd19410">
    <property type="entry name" value="HK9-like_sensor"/>
    <property type="match status" value="1"/>
</dbReference>
<dbReference type="FunFam" id="3.30.565.10:FF:000006">
    <property type="entry name" value="Sensor histidine kinase WalK"/>
    <property type="match status" value="1"/>
</dbReference>
<sequence>MEHEHSDKIIKSIYTSFFATLSVVVMVAVMYFASQYAQDWVTHTSEVKSTIINLSEKVIKAESLHRGYILTKDEEYRIDYKVEINKIQPIIDVLQSKIQDNDVQMKSLSTLNELINERILIMDENIKSYVVGSASENINRSNRDEVKGLIKSIENLRDTMLMEENMLLEERKSTADLIYIIGLILIIIGLGIMFFSLFMLRKRLFPLFLMMEESNDMLSDMVTSRDEEIKEKEKQVLINEDLLLQMEDKNKQLNQFAYIASHDLQEPLRTVDNFIDIFEEEYKDKLDEEAGQYFGFIKGATSRMKDLITGLLNYSRLGKSGVKADVFLNELITNIKEDLSVRINERGVVITQDDLPKVNGYPVELRQLFMNLINNAIKFTPPERSPKIHIAYKELKSFHEFKIIDNGLGIKEEHIDKIFNMFTRLHSAKDYEGTGIGLAFCQKIIELHRGKISVTSTLGEGSTFKFTLKK</sequence>
<keyword evidence="3" id="KW-0597">Phosphoprotein</keyword>
<dbReference type="Pfam" id="PF02518">
    <property type="entry name" value="HATPase_c"/>
    <property type="match status" value="1"/>
</dbReference>
<keyword evidence="5" id="KW-0418">Kinase</keyword>
<dbReference type="EC" id="2.7.13.3" evidence="2"/>
<dbReference type="Pfam" id="PF00512">
    <property type="entry name" value="HisKA"/>
    <property type="match status" value="1"/>
</dbReference>
<dbReference type="Proteomes" id="UP000281985">
    <property type="component" value="Unassembled WGS sequence"/>
</dbReference>
<dbReference type="Gene3D" id="1.10.287.130">
    <property type="match status" value="1"/>
</dbReference>
<keyword evidence="6" id="KW-0472">Membrane</keyword>
<dbReference type="PANTHER" id="PTHR42878">
    <property type="entry name" value="TWO-COMPONENT HISTIDINE KINASE"/>
    <property type="match status" value="1"/>
</dbReference>
<evidence type="ECO:0000256" key="6">
    <source>
        <dbReference type="SAM" id="Phobius"/>
    </source>
</evidence>
<dbReference type="PROSITE" id="PS50109">
    <property type="entry name" value="HIS_KIN"/>
    <property type="match status" value="1"/>
</dbReference>
<reference evidence="8 9" key="1">
    <citation type="submission" date="2018-10" db="EMBL/GenBank/DDBJ databases">
        <title>Dokdonia luteus sp. nov., isolated from sea water.</title>
        <authorList>
            <person name="Zhou L.Y."/>
            <person name="Du Z.J."/>
        </authorList>
    </citation>
    <scope>NUCLEOTIDE SEQUENCE [LARGE SCALE GENOMIC DNA]</scope>
    <source>
        <strain evidence="8 9">SH27</strain>
    </source>
</reference>
<dbReference type="InterPro" id="IPR004358">
    <property type="entry name" value="Sig_transdc_His_kin-like_C"/>
</dbReference>
<comment type="catalytic activity">
    <reaction evidence="1">
        <text>ATP + protein L-histidine = ADP + protein N-phospho-L-histidine.</text>
        <dbReference type="EC" id="2.7.13.3"/>
    </reaction>
</comment>
<feature type="transmembrane region" description="Helical" evidence="6">
    <location>
        <begin position="177"/>
        <end position="200"/>
    </location>
</feature>
<protein>
    <recommendedName>
        <fullName evidence="2">histidine kinase</fullName>
        <ecNumber evidence="2">2.7.13.3</ecNumber>
    </recommendedName>
</protein>
<dbReference type="SUPFAM" id="SSF47384">
    <property type="entry name" value="Homodimeric domain of signal transducing histidine kinase"/>
    <property type="match status" value="1"/>
</dbReference>
<accession>A0A3M0GCC0</accession>
<proteinExistence type="predicted"/>
<dbReference type="Pfam" id="PF05227">
    <property type="entry name" value="CHASE3"/>
    <property type="match status" value="1"/>
</dbReference>
<dbReference type="InterPro" id="IPR007891">
    <property type="entry name" value="CHASE3"/>
</dbReference>
<keyword evidence="9" id="KW-1185">Reference proteome</keyword>
<dbReference type="GO" id="GO:0030295">
    <property type="term" value="F:protein kinase activator activity"/>
    <property type="evidence" value="ECO:0007669"/>
    <property type="project" value="TreeGrafter"/>
</dbReference>
<dbReference type="RefSeq" id="WP_121917351.1">
    <property type="nucleotide sequence ID" value="NZ_REFV01000007.1"/>
</dbReference>
<dbReference type="OrthoDB" id="9781208at2"/>
<dbReference type="GO" id="GO:0000156">
    <property type="term" value="F:phosphorelay response regulator activity"/>
    <property type="evidence" value="ECO:0007669"/>
    <property type="project" value="TreeGrafter"/>
</dbReference>
<dbReference type="PANTHER" id="PTHR42878:SF15">
    <property type="entry name" value="BACTERIOPHYTOCHROME"/>
    <property type="match status" value="1"/>
</dbReference>
<evidence type="ECO:0000256" key="3">
    <source>
        <dbReference type="ARBA" id="ARBA00022553"/>
    </source>
</evidence>
<keyword evidence="4" id="KW-0808">Transferase</keyword>
<dbReference type="AlphaFoldDB" id="A0A3M0GCC0"/>
<name>A0A3M0GCC0_9FLAO</name>
<keyword evidence="6" id="KW-1133">Transmembrane helix</keyword>
<dbReference type="InterPro" id="IPR005467">
    <property type="entry name" value="His_kinase_dom"/>
</dbReference>
<dbReference type="SUPFAM" id="SSF55874">
    <property type="entry name" value="ATPase domain of HSP90 chaperone/DNA topoisomerase II/histidine kinase"/>
    <property type="match status" value="1"/>
</dbReference>
<feature type="domain" description="Histidine kinase" evidence="7">
    <location>
        <begin position="259"/>
        <end position="470"/>
    </location>
</feature>
<dbReference type="InterPro" id="IPR050351">
    <property type="entry name" value="BphY/WalK/GraS-like"/>
</dbReference>
<feature type="transmembrane region" description="Helical" evidence="6">
    <location>
        <begin position="12"/>
        <end position="33"/>
    </location>
</feature>
<comment type="caution">
    <text evidence="8">The sequence shown here is derived from an EMBL/GenBank/DDBJ whole genome shotgun (WGS) entry which is preliminary data.</text>
</comment>
<dbReference type="InterPro" id="IPR036890">
    <property type="entry name" value="HATPase_C_sf"/>
</dbReference>
<dbReference type="SMART" id="SM00387">
    <property type="entry name" value="HATPase_c"/>
    <property type="match status" value="1"/>
</dbReference>
<organism evidence="8 9">
    <name type="scientific">Dokdonia sinensis</name>
    <dbReference type="NCBI Taxonomy" id="2479847"/>
    <lineage>
        <taxon>Bacteria</taxon>
        <taxon>Pseudomonadati</taxon>
        <taxon>Bacteroidota</taxon>
        <taxon>Flavobacteriia</taxon>
        <taxon>Flavobacteriales</taxon>
        <taxon>Flavobacteriaceae</taxon>
        <taxon>Dokdonia</taxon>
    </lineage>
</organism>
<dbReference type="Gene3D" id="3.30.565.10">
    <property type="entry name" value="Histidine kinase-like ATPase, C-terminal domain"/>
    <property type="match status" value="1"/>
</dbReference>
<evidence type="ECO:0000256" key="4">
    <source>
        <dbReference type="ARBA" id="ARBA00022679"/>
    </source>
</evidence>
<keyword evidence="6" id="KW-0812">Transmembrane</keyword>
<evidence type="ECO:0000313" key="9">
    <source>
        <dbReference type="Proteomes" id="UP000281985"/>
    </source>
</evidence>
<dbReference type="CDD" id="cd00082">
    <property type="entry name" value="HisKA"/>
    <property type="match status" value="1"/>
</dbReference>
<evidence type="ECO:0000256" key="1">
    <source>
        <dbReference type="ARBA" id="ARBA00000085"/>
    </source>
</evidence>
<dbReference type="PRINTS" id="PR00344">
    <property type="entry name" value="BCTRLSENSOR"/>
</dbReference>
<evidence type="ECO:0000259" key="7">
    <source>
        <dbReference type="PROSITE" id="PS50109"/>
    </source>
</evidence>
<dbReference type="InterPro" id="IPR036097">
    <property type="entry name" value="HisK_dim/P_sf"/>
</dbReference>
<evidence type="ECO:0000256" key="2">
    <source>
        <dbReference type="ARBA" id="ARBA00012438"/>
    </source>
</evidence>
<dbReference type="GO" id="GO:0007234">
    <property type="term" value="P:osmosensory signaling via phosphorelay pathway"/>
    <property type="evidence" value="ECO:0007669"/>
    <property type="project" value="TreeGrafter"/>
</dbReference>
<dbReference type="InterPro" id="IPR003661">
    <property type="entry name" value="HisK_dim/P_dom"/>
</dbReference>